<protein>
    <submittedName>
        <fullName evidence="5">Glycosyl transferase</fullName>
    </submittedName>
</protein>
<dbReference type="EMBL" id="BMFT01000003">
    <property type="protein sequence ID" value="GGH33979.1"/>
    <property type="molecule type" value="Genomic_DNA"/>
</dbReference>
<evidence type="ECO:0000256" key="1">
    <source>
        <dbReference type="ARBA" id="ARBA00006739"/>
    </source>
</evidence>
<comment type="caution">
    <text evidence="5">The sequence shown here is derived from an EMBL/GenBank/DDBJ whole genome shotgun (WGS) entry which is preliminary data.</text>
</comment>
<evidence type="ECO:0000313" key="6">
    <source>
        <dbReference type="Proteomes" id="UP000659344"/>
    </source>
</evidence>
<keyword evidence="6" id="KW-1185">Reference proteome</keyword>
<organism evidence="5 6">
    <name type="scientific">Paenibacillus segetis</name>
    <dbReference type="NCBI Taxonomy" id="1325360"/>
    <lineage>
        <taxon>Bacteria</taxon>
        <taxon>Bacillati</taxon>
        <taxon>Bacillota</taxon>
        <taxon>Bacilli</taxon>
        <taxon>Bacillales</taxon>
        <taxon>Paenibacillaceae</taxon>
        <taxon>Paenibacillus</taxon>
    </lineage>
</organism>
<comment type="similarity">
    <text evidence="1">Belongs to the glycosyltransferase 2 family.</text>
</comment>
<evidence type="ECO:0000256" key="3">
    <source>
        <dbReference type="ARBA" id="ARBA00022679"/>
    </source>
</evidence>
<dbReference type="InterPro" id="IPR001173">
    <property type="entry name" value="Glyco_trans_2-like"/>
</dbReference>
<dbReference type="RefSeq" id="WP_188541595.1">
    <property type="nucleotide sequence ID" value="NZ_BMFT01000003.1"/>
</dbReference>
<dbReference type="PANTHER" id="PTHR43685">
    <property type="entry name" value="GLYCOSYLTRANSFERASE"/>
    <property type="match status" value="1"/>
</dbReference>
<dbReference type="InterPro" id="IPR050834">
    <property type="entry name" value="Glycosyltransf_2"/>
</dbReference>
<reference evidence="6" key="1">
    <citation type="journal article" date="2019" name="Int. J. Syst. Evol. Microbiol.">
        <title>The Global Catalogue of Microorganisms (GCM) 10K type strain sequencing project: providing services to taxonomists for standard genome sequencing and annotation.</title>
        <authorList>
            <consortium name="The Broad Institute Genomics Platform"/>
            <consortium name="The Broad Institute Genome Sequencing Center for Infectious Disease"/>
            <person name="Wu L."/>
            <person name="Ma J."/>
        </authorList>
    </citation>
    <scope>NUCLEOTIDE SEQUENCE [LARGE SCALE GENOMIC DNA]</scope>
    <source>
        <strain evidence="6">CGMCC 1.12769</strain>
    </source>
</reference>
<dbReference type="Gene3D" id="3.90.550.10">
    <property type="entry name" value="Spore Coat Polysaccharide Biosynthesis Protein SpsA, Chain A"/>
    <property type="match status" value="1"/>
</dbReference>
<dbReference type="PANTHER" id="PTHR43685:SF5">
    <property type="entry name" value="GLYCOSYLTRANSFERASE EPSE-RELATED"/>
    <property type="match status" value="1"/>
</dbReference>
<evidence type="ECO:0000256" key="2">
    <source>
        <dbReference type="ARBA" id="ARBA00022676"/>
    </source>
</evidence>
<proteinExistence type="inferred from homology"/>
<accession>A0ABQ1YRI6</accession>
<keyword evidence="2" id="KW-0328">Glycosyltransferase</keyword>
<evidence type="ECO:0000259" key="4">
    <source>
        <dbReference type="Pfam" id="PF00535"/>
    </source>
</evidence>
<sequence>MTRISVVMPVYNGAPYLDEAIKSILNQSFSDFEFIIINDGSTDNSREIIERHHDPRIKRINNTENRGVTESLNKGLQVAVGEFIVRMDSDDFSLPNRFSRQLSYMDSHPKIGVCGSHVQVMGSQEVWSQPEHPEEVKCRLLLHCCLAHPSVMFRREILVKHSLQYQASYTHAEDYQLWTQLSHVTMISNVPEVLLHYRLHENQISKSFNTLQAQQAERIQYEQLMRLGIKPSEEEFCTHLDLCFRNRFSDPVLKKNWVQKLLKKNLETRVYNQVVFMNVLSDYAK</sequence>
<dbReference type="SUPFAM" id="SSF53448">
    <property type="entry name" value="Nucleotide-diphospho-sugar transferases"/>
    <property type="match status" value="1"/>
</dbReference>
<keyword evidence="3 5" id="KW-0808">Transferase</keyword>
<evidence type="ECO:0000313" key="5">
    <source>
        <dbReference type="EMBL" id="GGH33979.1"/>
    </source>
</evidence>
<name>A0ABQ1YRI6_9BACL</name>
<dbReference type="Proteomes" id="UP000659344">
    <property type="component" value="Unassembled WGS sequence"/>
</dbReference>
<dbReference type="GO" id="GO:0016740">
    <property type="term" value="F:transferase activity"/>
    <property type="evidence" value="ECO:0007669"/>
    <property type="project" value="UniProtKB-KW"/>
</dbReference>
<dbReference type="Pfam" id="PF00535">
    <property type="entry name" value="Glycos_transf_2"/>
    <property type="match status" value="1"/>
</dbReference>
<dbReference type="InterPro" id="IPR029044">
    <property type="entry name" value="Nucleotide-diphossugar_trans"/>
</dbReference>
<feature type="domain" description="Glycosyltransferase 2-like" evidence="4">
    <location>
        <begin position="5"/>
        <end position="158"/>
    </location>
</feature>
<gene>
    <name evidence="5" type="ORF">GCM10008013_39450</name>
</gene>